<dbReference type="Gene3D" id="3.40.50.720">
    <property type="entry name" value="NAD(P)-binding Rossmann-like Domain"/>
    <property type="match status" value="1"/>
</dbReference>
<protein>
    <submittedName>
        <fullName evidence="2">Putative NADH-flavin reductase</fullName>
    </submittedName>
</protein>
<dbReference type="Proteomes" id="UP000190961">
    <property type="component" value="Unassembled WGS sequence"/>
</dbReference>
<accession>A0A1T5MCQ0</accession>
<evidence type="ECO:0000313" key="3">
    <source>
        <dbReference type="Proteomes" id="UP000190961"/>
    </source>
</evidence>
<evidence type="ECO:0000259" key="1">
    <source>
        <dbReference type="Pfam" id="PF13460"/>
    </source>
</evidence>
<dbReference type="OrthoDB" id="9790734at2"/>
<organism evidence="2 3">
    <name type="scientific">Ohtaekwangia koreensis</name>
    <dbReference type="NCBI Taxonomy" id="688867"/>
    <lineage>
        <taxon>Bacteria</taxon>
        <taxon>Pseudomonadati</taxon>
        <taxon>Bacteroidota</taxon>
        <taxon>Cytophagia</taxon>
        <taxon>Cytophagales</taxon>
        <taxon>Fulvivirgaceae</taxon>
        <taxon>Ohtaekwangia</taxon>
    </lineage>
</organism>
<dbReference type="InterPro" id="IPR036291">
    <property type="entry name" value="NAD(P)-bd_dom_sf"/>
</dbReference>
<dbReference type="STRING" id="688867.SAMN05660236_5036"/>
<evidence type="ECO:0000313" key="2">
    <source>
        <dbReference type="EMBL" id="SKC86031.1"/>
    </source>
</evidence>
<dbReference type="PANTHER" id="PTHR43355:SF2">
    <property type="entry name" value="FLAVIN REDUCTASE (NADPH)"/>
    <property type="match status" value="1"/>
</dbReference>
<dbReference type="InterPro" id="IPR051606">
    <property type="entry name" value="Polyketide_Oxido-like"/>
</dbReference>
<sequence>MKQNQKIAVIGATGKAGRYLVKHLLEQGYTIKVLVRNPDKFSTTSPLAEVIQGDVRNYTDVHTLLENCHAVISTLGQSKGEAPIFSQATGHIIQAMYAQHITRYIVVTGLSIDAPYDQKSFRTRLSSRIMKWIFPAIIADKQKELSLLQASNVDWTMVRLPFIEQTEEAENPIVDLHDCPGKKISASALARFLVQQLSDQRYLRKSPFIAGK</sequence>
<name>A0A1T5MCQ0_9BACT</name>
<dbReference type="GO" id="GO:0004074">
    <property type="term" value="F:biliverdin reductase [NAD(P)H] activity"/>
    <property type="evidence" value="ECO:0007669"/>
    <property type="project" value="TreeGrafter"/>
</dbReference>
<gene>
    <name evidence="2" type="ORF">SAMN05660236_5036</name>
</gene>
<dbReference type="PANTHER" id="PTHR43355">
    <property type="entry name" value="FLAVIN REDUCTASE (NADPH)"/>
    <property type="match status" value="1"/>
</dbReference>
<keyword evidence="3" id="KW-1185">Reference proteome</keyword>
<dbReference type="AlphaFoldDB" id="A0A1T5MCQ0"/>
<dbReference type="SUPFAM" id="SSF51735">
    <property type="entry name" value="NAD(P)-binding Rossmann-fold domains"/>
    <property type="match status" value="1"/>
</dbReference>
<dbReference type="InterPro" id="IPR016040">
    <property type="entry name" value="NAD(P)-bd_dom"/>
</dbReference>
<dbReference type="GO" id="GO:0042602">
    <property type="term" value="F:riboflavin reductase (NADPH) activity"/>
    <property type="evidence" value="ECO:0007669"/>
    <property type="project" value="TreeGrafter"/>
</dbReference>
<proteinExistence type="predicted"/>
<reference evidence="2 3" key="1">
    <citation type="submission" date="2017-02" db="EMBL/GenBank/DDBJ databases">
        <authorList>
            <person name="Peterson S.W."/>
        </authorList>
    </citation>
    <scope>NUCLEOTIDE SEQUENCE [LARGE SCALE GENOMIC DNA]</scope>
    <source>
        <strain evidence="2 3">DSM 25262</strain>
    </source>
</reference>
<dbReference type="RefSeq" id="WP_079689543.1">
    <property type="nucleotide sequence ID" value="NZ_FUZU01000004.1"/>
</dbReference>
<feature type="domain" description="NAD(P)-binding" evidence="1">
    <location>
        <begin position="11"/>
        <end position="199"/>
    </location>
</feature>
<dbReference type="Pfam" id="PF13460">
    <property type="entry name" value="NAD_binding_10"/>
    <property type="match status" value="1"/>
</dbReference>
<dbReference type="EMBL" id="FUZU01000004">
    <property type="protein sequence ID" value="SKC86031.1"/>
    <property type="molecule type" value="Genomic_DNA"/>
</dbReference>